<evidence type="ECO:0000256" key="3">
    <source>
        <dbReference type="ARBA" id="ARBA00022801"/>
    </source>
</evidence>
<feature type="active site" description="Charge relay system" evidence="5">
    <location>
        <position position="249"/>
    </location>
</feature>
<dbReference type="NCBIfam" id="TIGR04183">
    <property type="entry name" value="Por_Secre_tail"/>
    <property type="match status" value="1"/>
</dbReference>
<evidence type="ECO:0000256" key="5">
    <source>
        <dbReference type="PROSITE-ProRule" id="PRU01240"/>
    </source>
</evidence>
<keyword evidence="3 5" id="KW-0378">Hydrolase</keyword>
<dbReference type="CDD" id="cd00063">
    <property type="entry name" value="FN3"/>
    <property type="match status" value="1"/>
</dbReference>
<dbReference type="SUPFAM" id="SSF49785">
    <property type="entry name" value="Galactose-binding domain-like"/>
    <property type="match status" value="1"/>
</dbReference>
<dbReference type="Pfam" id="PF18962">
    <property type="entry name" value="Por_Secre_tail"/>
    <property type="match status" value="1"/>
</dbReference>
<dbReference type="EMBL" id="FONY01000005">
    <property type="protein sequence ID" value="SFE67570.1"/>
    <property type="molecule type" value="Genomic_DNA"/>
</dbReference>
<dbReference type="SUPFAM" id="SSF49265">
    <property type="entry name" value="Fibronectin type III"/>
    <property type="match status" value="1"/>
</dbReference>
<dbReference type="SUPFAM" id="SSF52743">
    <property type="entry name" value="Subtilisin-like"/>
    <property type="match status" value="1"/>
</dbReference>
<dbReference type="PRINTS" id="PR00723">
    <property type="entry name" value="SUBTILISIN"/>
</dbReference>
<dbReference type="PROSITE" id="PS00138">
    <property type="entry name" value="SUBTILASE_SER"/>
    <property type="match status" value="1"/>
</dbReference>
<evidence type="ECO:0000313" key="7">
    <source>
        <dbReference type="EMBL" id="SFE67570.1"/>
    </source>
</evidence>
<sequence length="1661" mass="178499">MLRQILYIFFVVILLSTCFSPTFAQNDYKLRLQTGEWSIKANSIEFLKSKAIKDKQLKSKSLEKKYPLVVQFEKLPTEAQRKKIKASGVELIDYLPDYAFTALVPTQLSEKQKQELQIRAFVELPLNAKVAPELIGKFIPEYAKMGKDLVSVDISLLSAEGIDEVAEEIKKLKGVVREKSGFFKLITAYLPQSQLYNLAQSPWVQFISMTESPLEIHNNRVSRNRHTANILGNAPRNLLGNGVIVGIWDGILRPHVDLGNRVVNKEIYTDLTDPNETDHGNHVAGTLAGSGFINPANQGIAPKATLYSYSFGDNNPNRINSNRTVETEVLNAIDEFNPSNGVVITQNSFGPSISACEGLSNYPARARRRDMLARAYPFLTQCVSAGNSQSACAGGFTTITDVTKNAIIVGNVDALDNISATSSFGPARDGRIKPDIAAIGENVTSLSFENQYSNKSGTSMATPSVSGVAALLYERYRQLHSNTNPTSDLVKALLCNNADDIGNALPDYKTGFGRLNGINAIKALEENRFEQRAITQGQSISRTITVAPNTAELKIMLTWIDPEALHNTPIALVNNLNLQVIAPDGTVFHPWVLNPNNPNALATRQIDNVNNIEQVTITNPTAGNYTITVIGAAVPLGAQNYAITWTVNPFYREITYPQAGDILRPNITQTVYWQQAGASGAQLVEYSLDGGGTWTAIGTVNTPATAINWLTPNINPNDQVRLRVSGAFSPNIVAETGNFKIVRTPATFNITGCGNVQLSWAAVPGATAYDVFEIDSNNGNLIPLPNSPTSSTFITDTRNLQVGKTYWYTVRTRSGSIVGEQAIALNYTVTQNTNQIVTNGNDSGQGSLREAIARACPASTITFAPHVKEVLLNSSLWIEKDLTIDGGSGSNTVVIKRNSTEPFRLFRVTKGTQNLAINNIVVNMNNLTLQNGGVADFGGAILNTGTLTLRNCFILNNISGGTGGAIQNGFETRGGTMTLINCVLAFNTSNPENGATIQNGFFVAANLILQNCTITDNTAASDRVGIRNLASNLTLQNTIINHEGSISNVFGGVITSQGGNITLGNSPFTMQASDLQNTDPRLLLFIPAYCSPAINTGVGVFPATDALGSSRIGIGDRGAVEFTGQAPATQNFIVQNGNDTGAGSLREAITCAPENANITFASTVSKVMLNTAELPVRRSVNISGLGQVSIQREAERDFRIFNIENSSINPVKISGLTISNGSLSPLANSTSNSSGGGIRLSKGRLTLENVRIQQNQAPLGGGIAVAANTQLEINNSFIINNKSNANNDNTTRFGQIGGGLWIEGNGNTNLINTVVANNLASNAGAGIYNAGTLSLTNVTLANNKTNPQPSQGEENNNASALNLAINSNTTLQNTILANPDLAGGNLSVATSLLFTSRGGNLSSDRTTIDFLKENTDQNQSKPLFINAEANNFELLCYDGSGANPAVGKGVKGNNAPDIDILGRKRQKIDIGAYSLQACPINAPFVFAQAGNKEVLLLWQSNKEPLSFAYEIYAFTADKPAELIGTTQYNSALVSNLKNGTTYYFYVVAISDFGNSPRSNTVTARPSVILGVDNEEFNKKLLIFPNPTKDEITLALEDENLGKAITLQLTNLAGQTVIQRSIAIQDSSQFTEKLSLSALSSGVYILSIMTEKGIYVKKIEKW</sequence>
<dbReference type="InterPro" id="IPR034058">
    <property type="entry name" value="TagA/B/C/D_pept_dom"/>
</dbReference>
<dbReference type="OrthoDB" id="9792152at2"/>
<feature type="domain" description="Fibronectin type-III" evidence="6">
    <location>
        <begin position="1479"/>
        <end position="1568"/>
    </location>
</feature>
<accession>A0A1I2CIM6</accession>
<dbReference type="InterPro" id="IPR036116">
    <property type="entry name" value="FN3_sf"/>
</dbReference>
<proteinExistence type="inferred from homology"/>
<dbReference type="InterPro" id="IPR026444">
    <property type="entry name" value="Secre_tail"/>
</dbReference>
<dbReference type="Proteomes" id="UP000199513">
    <property type="component" value="Unassembled WGS sequence"/>
</dbReference>
<dbReference type="Pfam" id="PF00041">
    <property type="entry name" value="fn3"/>
    <property type="match status" value="1"/>
</dbReference>
<dbReference type="GO" id="GO:0004252">
    <property type="term" value="F:serine-type endopeptidase activity"/>
    <property type="evidence" value="ECO:0007669"/>
    <property type="project" value="UniProtKB-UniRule"/>
</dbReference>
<dbReference type="InterPro" id="IPR036852">
    <property type="entry name" value="Peptidase_S8/S53_dom_sf"/>
</dbReference>
<dbReference type="PROSITE" id="PS50853">
    <property type="entry name" value="FN3"/>
    <property type="match status" value="1"/>
</dbReference>
<feature type="active site" description="Charge relay system" evidence="5">
    <location>
        <position position="459"/>
    </location>
</feature>
<dbReference type="InterPro" id="IPR013783">
    <property type="entry name" value="Ig-like_fold"/>
</dbReference>
<dbReference type="PANTHER" id="PTHR43399:SF4">
    <property type="entry name" value="CELL WALL-ASSOCIATED PROTEASE"/>
    <property type="match status" value="1"/>
</dbReference>
<dbReference type="Gene3D" id="2.60.120.380">
    <property type="match status" value="1"/>
</dbReference>
<evidence type="ECO:0000259" key="6">
    <source>
        <dbReference type="PROSITE" id="PS50853"/>
    </source>
</evidence>
<evidence type="ECO:0000256" key="4">
    <source>
        <dbReference type="ARBA" id="ARBA00022825"/>
    </source>
</evidence>
<dbReference type="InterPro" id="IPR000209">
    <property type="entry name" value="Peptidase_S8/S53_dom"/>
</dbReference>
<dbReference type="SUPFAM" id="SSF51126">
    <property type="entry name" value="Pectin lyase-like"/>
    <property type="match status" value="2"/>
</dbReference>
<keyword evidence="4 5" id="KW-0720">Serine protease</keyword>
<dbReference type="PANTHER" id="PTHR43399">
    <property type="entry name" value="SUBTILISIN-RELATED"/>
    <property type="match status" value="1"/>
</dbReference>
<dbReference type="Gene3D" id="3.40.50.200">
    <property type="entry name" value="Peptidase S8/S53 domain"/>
    <property type="match status" value="1"/>
</dbReference>
<dbReference type="Pfam" id="PF00082">
    <property type="entry name" value="Peptidase_S8"/>
    <property type="match status" value="1"/>
</dbReference>
<dbReference type="InterPro" id="IPR023828">
    <property type="entry name" value="Peptidase_S8_Ser-AS"/>
</dbReference>
<keyword evidence="2 5" id="KW-0645">Protease</keyword>
<evidence type="ECO:0000256" key="2">
    <source>
        <dbReference type="ARBA" id="ARBA00022670"/>
    </source>
</evidence>
<dbReference type="InterPro" id="IPR003961">
    <property type="entry name" value="FN3_dom"/>
</dbReference>
<reference evidence="7 8" key="1">
    <citation type="submission" date="2016-10" db="EMBL/GenBank/DDBJ databases">
        <authorList>
            <person name="de Groot N.N."/>
        </authorList>
    </citation>
    <scope>NUCLEOTIDE SEQUENCE [LARGE SCALE GENOMIC DNA]</scope>
    <source>
        <strain>GEY</strain>
        <strain evidence="8">DSM 9560</strain>
    </source>
</reference>
<feature type="active site" description="Charge relay system" evidence="5">
    <location>
        <position position="279"/>
    </location>
</feature>
<gene>
    <name evidence="7" type="ORF">SAMN04488541_100514</name>
</gene>
<dbReference type="CDD" id="cd04842">
    <property type="entry name" value="Peptidases_S8_Kp43_protease"/>
    <property type="match status" value="1"/>
</dbReference>
<evidence type="ECO:0000256" key="1">
    <source>
        <dbReference type="ARBA" id="ARBA00011073"/>
    </source>
</evidence>
<keyword evidence="8" id="KW-1185">Reference proteome</keyword>
<dbReference type="InterPro" id="IPR015500">
    <property type="entry name" value="Peptidase_S8_subtilisin-rel"/>
</dbReference>
<evidence type="ECO:0000313" key="8">
    <source>
        <dbReference type="Proteomes" id="UP000199513"/>
    </source>
</evidence>
<protein>
    <submittedName>
        <fullName evidence="7">Por secretion system C-terminal sorting domain-containing protein</fullName>
    </submittedName>
</protein>
<dbReference type="PROSITE" id="PS51892">
    <property type="entry name" value="SUBTILASE"/>
    <property type="match status" value="1"/>
</dbReference>
<dbReference type="InterPro" id="IPR008979">
    <property type="entry name" value="Galactose-bd-like_sf"/>
</dbReference>
<comment type="similarity">
    <text evidence="1 5">Belongs to the peptidase S8 family.</text>
</comment>
<dbReference type="GO" id="GO:0006508">
    <property type="term" value="P:proteolysis"/>
    <property type="evidence" value="ECO:0007669"/>
    <property type="project" value="UniProtKB-KW"/>
</dbReference>
<organism evidence="7 8">
    <name type="scientific">Thermoflexibacter ruber</name>
    <dbReference type="NCBI Taxonomy" id="1003"/>
    <lineage>
        <taxon>Bacteria</taxon>
        <taxon>Pseudomonadati</taxon>
        <taxon>Bacteroidota</taxon>
        <taxon>Cytophagia</taxon>
        <taxon>Cytophagales</taxon>
        <taxon>Thermoflexibacteraceae</taxon>
        <taxon>Thermoflexibacter</taxon>
    </lineage>
</organism>
<dbReference type="InterPro" id="IPR051048">
    <property type="entry name" value="Peptidase_S8/S53_subtilisin"/>
</dbReference>
<dbReference type="RefSeq" id="WP_091540323.1">
    <property type="nucleotide sequence ID" value="NZ_FONY01000005.1"/>
</dbReference>
<dbReference type="STRING" id="1003.SAMN04488541_100514"/>
<name>A0A1I2CIM6_9BACT</name>
<dbReference type="Gene3D" id="2.60.40.10">
    <property type="entry name" value="Immunoglobulins"/>
    <property type="match status" value="2"/>
</dbReference>
<dbReference type="InterPro" id="IPR011050">
    <property type="entry name" value="Pectin_lyase_fold/virulence"/>
</dbReference>